<evidence type="ECO:0000259" key="8">
    <source>
        <dbReference type="PROSITE" id="PS51778"/>
    </source>
</evidence>
<organism evidence="9 10">
    <name type="scientific">Synchytrium microbalum</name>
    <dbReference type="NCBI Taxonomy" id="1806994"/>
    <lineage>
        <taxon>Eukaryota</taxon>
        <taxon>Fungi</taxon>
        <taxon>Fungi incertae sedis</taxon>
        <taxon>Chytridiomycota</taxon>
        <taxon>Chytridiomycota incertae sedis</taxon>
        <taxon>Chytridiomycetes</taxon>
        <taxon>Synchytriales</taxon>
        <taxon>Synchytriaceae</taxon>
        <taxon>Synchytrium</taxon>
    </lineage>
</organism>
<dbReference type="GO" id="GO:0005789">
    <property type="term" value="C:endoplasmic reticulum membrane"/>
    <property type="evidence" value="ECO:0007669"/>
    <property type="project" value="TreeGrafter"/>
</dbReference>
<name>A0A507BWQ4_9FUNG</name>
<evidence type="ECO:0000313" key="10">
    <source>
        <dbReference type="Proteomes" id="UP000319731"/>
    </source>
</evidence>
<keyword evidence="10" id="KW-1185">Reference proteome</keyword>
<dbReference type="GO" id="GO:0032366">
    <property type="term" value="P:intracellular sterol transport"/>
    <property type="evidence" value="ECO:0007669"/>
    <property type="project" value="TreeGrafter"/>
</dbReference>
<evidence type="ECO:0000256" key="5">
    <source>
        <dbReference type="ARBA" id="ARBA00023136"/>
    </source>
</evidence>
<dbReference type="Pfam" id="PF00169">
    <property type="entry name" value="PH"/>
    <property type="match status" value="1"/>
</dbReference>
<dbReference type="OrthoDB" id="10070851at2759"/>
<proteinExistence type="inferred from homology"/>
<feature type="region of interest" description="Disordered" evidence="6">
    <location>
        <begin position="715"/>
        <end position="747"/>
    </location>
</feature>
<dbReference type="InterPro" id="IPR004182">
    <property type="entry name" value="GRAM"/>
</dbReference>
<dbReference type="PANTHER" id="PTHR23319:SF4">
    <property type="entry name" value="GRAM DOMAIN CONTAINING 1B, ISOFORM E"/>
    <property type="match status" value="1"/>
</dbReference>
<dbReference type="Pfam" id="PF16746">
    <property type="entry name" value="BAR_3"/>
    <property type="match status" value="1"/>
</dbReference>
<keyword evidence="4" id="KW-1133">Transmembrane helix</keyword>
<dbReference type="CDD" id="cd13250">
    <property type="entry name" value="PH_ACAP"/>
    <property type="match status" value="1"/>
</dbReference>
<feature type="region of interest" description="Disordered" evidence="6">
    <location>
        <begin position="300"/>
        <end position="368"/>
    </location>
</feature>
<dbReference type="PANTHER" id="PTHR23319">
    <property type="entry name" value="GRAM DOMAIN CONTAINING 1B, ISOFORM E"/>
    <property type="match status" value="1"/>
</dbReference>
<feature type="domain" description="VASt" evidence="8">
    <location>
        <begin position="778"/>
        <end position="945"/>
    </location>
</feature>
<dbReference type="SMART" id="SM00568">
    <property type="entry name" value="GRAM"/>
    <property type="match status" value="1"/>
</dbReference>
<keyword evidence="3" id="KW-0812">Transmembrane</keyword>
<evidence type="ECO:0000256" key="2">
    <source>
        <dbReference type="ARBA" id="ARBA00006582"/>
    </source>
</evidence>
<evidence type="ECO:0000259" key="7">
    <source>
        <dbReference type="PROSITE" id="PS50003"/>
    </source>
</evidence>
<keyword evidence="5" id="KW-0472">Membrane</keyword>
<feature type="compositionally biased region" description="Polar residues" evidence="6">
    <location>
        <begin position="331"/>
        <end position="355"/>
    </location>
</feature>
<accession>A0A507BWQ4</accession>
<dbReference type="EMBL" id="QEAO01000038">
    <property type="protein sequence ID" value="TPX31882.1"/>
    <property type="molecule type" value="Genomic_DNA"/>
</dbReference>
<comment type="caution">
    <text evidence="9">The sequence shown here is derived from an EMBL/GenBank/DDBJ whole genome shotgun (WGS) entry which is preliminary data.</text>
</comment>
<feature type="compositionally biased region" description="Basic and acidic residues" evidence="6">
    <location>
        <begin position="732"/>
        <end position="742"/>
    </location>
</feature>
<dbReference type="GO" id="GO:0140268">
    <property type="term" value="C:endoplasmic reticulum-plasma membrane contact site"/>
    <property type="evidence" value="ECO:0007669"/>
    <property type="project" value="TreeGrafter"/>
</dbReference>
<gene>
    <name evidence="9" type="ORF">SmJEL517_g04903</name>
</gene>
<dbReference type="GO" id="GO:0005886">
    <property type="term" value="C:plasma membrane"/>
    <property type="evidence" value="ECO:0007669"/>
    <property type="project" value="TreeGrafter"/>
</dbReference>
<dbReference type="InterPro" id="IPR051482">
    <property type="entry name" value="Cholesterol_transport"/>
</dbReference>
<dbReference type="AlphaFoldDB" id="A0A507BWQ4"/>
<dbReference type="RefSeq" id="XP_031023213.1">
    <property type="nucleotide sequence ID" value="XM_031170831.1"/>
</dbReference>
<dbReference type="STRING" id="1806994.A0A507BWQ4"/>
<dbReference type="GO" id="GO:0032934">
    <property type="term" value="F:sterol binding"/>
    <property type="evidence" value="ECO:0007669"/>
    <property type="project" value="TreeGrafter"/>
</dbReference>
<reference evidence="9 10" key="1">
    <citation type="journal article" date="2019" name="Sci. Rep.">
        <title>Comparative genomics of chytrid fungi reveal insights into the obligate biotrophic and pathogenic lifestyle of Synchytrium endobioticum.</title>
        <authorList>
            <person name="van de Vossenberg B.T.L.H."/>
            <person name="Warris S."/>
            <person name="Nguyen H.D.T."/>
            <person name="van Gent-Pelzer M.P.E."/>
            <person name="Joly D.L."/>
            <person name="van de Geest H.C."/>
            <person name="Bonants P.J.M."/>
            <person name="Smith D.S."/>
            <person name="Levesque C.A."/>
            <person name="van der Lee T.A.J."/>
        </authorList>
    </citation>
    <scope>NUCLEOTIDE SEQUENCE [LARGE SCALE GENOMIC DNA]</scope>
    <source>
        <strain evidence="9 10">JEL517</strain>
    </source>
</reference>
<dbReference type="InterPro" id="IPR001849">
    <property type="entry name" value="PH_domain"/>
</dbReference>
<evidence type="ECO:0000313" key="9">
    <source>
        <dbReference type="EMBL" id="TPX31882.1"/>
    </source>
</evidence>
<feature type="domain" description="PH" evidence="7">
    <location>
        <begin position="381"/>
        <end position="486"/>
    </location>
</feature>
<dbReference type="InterPro" id="IPR031968">
    <property type="entry name" value="VASt"/>
</dbReference>
<dbReference type="Pfam" id="PF02893">
    <property type="entry name" value="GRAM"/>
    <property type="match status" value="1"/>
</dbReference>
<feature type="region of interest" description="Disordered" evidence="6">
    <location>
        <begin position="544"/>
        <end position="569"/>
    </location>
</feature>
<dbReference type="InterPro" id="IPR004148">
    <property type="entry name" value="BAR_dom"/>
</dbReference>
<dbReference type="PROSITE" id="PS51778">
    <property type="entry name" value="VAST"/>
    <property type="match status" value="1"/>
</dbReference>
<evidence type="ECO:0000256" key="4">
    <source>
        <dbReference type="ARBA" id="ARBA00022989"/>
    </source>
</evidence>
<dbReference type="InterPro" id="IPR027267">
    <property type="entry name" value="AH/BAR_dom_sf"/>
</dbReference>
<evidence type="ECO:0000256" key="6">
    <source>
        <dbReference type="SAM" id="MobiDB-lite"/>
    </source>
</evidence>
<dbReference type="GeneID" id="42006128"/>
<feature type="region of interest" description="Disordered" evidence="6">
    <location>
        <begin position="1"/>
        <end position="30"/>
    </location>
</feature>
<comment type="subcellular location">
    <subcellularLocation>
        <location evidence="1">Membrane</location>
        <topology evidence="1">Single-pass membrane protein</topology>
    </subcellularLocation>
</comment>
<evidence type="ECO:0000256" key="1">
    <source>
        <dbReference type="ARBA" id="ARBA00004167"/>
    </source>
</evidence>
<dbReference type="Gene3D" id="2.30.29.30">
    <property type="entry name" value="Pleckstrin-homology domain (PH domain)/Phosphotyrosine-binding domain (PTB)"/>
    <property type="match status" value="2"/>
</dbReference>
<feature type="compositionally biased region" description="Low complexity" evidence="6">
    <location>
        <begin position="311"/>
        <end position="324"/>
    </location>
</feature>
<dbReference type="SUPFAM" id="SSF103657">
    <property type="entry name" value="BAR/IMD domain-like"/>
    <property type="match status" value="1"/>
</dbReference>
<dbReference type="SMART" id="SM00233">
    <property type="entry name" value="PH"/>
    <property type="match status" value="1"/>
</dbReference>
<dbReference type="Pfam" id="PF16016">
    <property type="entry name" value="VASt"/>
    <property type="match status" value="1"/>
</dbReference>
<dbReference type="SUPFAM" id="SSF50729">
    <property type="entry name" value="PH domain-like"/>
    <property type="match status" value="1"/>
</dbReference>
<protein>
    <submittedName>
        <fullName evidence="9">Uncharacterized protein</fullName>
    </submittedName>
</protein>
<dbReference type="InterPro" id="IPR011993">
    <property type="entry name" value="PH-like_dom_sf"/>
</dbReference>
<dbReference type="Proteomes" id="UP000319731">
    <property type="component" value="Unassembled WGS sequence"/>
</dbReference>
<sequence length="1176" mass="129742">MPTPSGTLPTRKRRASTSMPTSLPRAIPNISPTPLSPPLLASPTTAAALVLDATSDVTLEMGLKDSPAFRAALCVFDDELEEASKWLDGLCKGFKKYADELIHNNVTISGTSKLLGNFSTAGWLGDETEGLLRSFSDALQTKTSLRAKLVDDLHEQVVDPCQQFLRDDVREIKEFRRNFDKQMEKYEAACAKHAAILKTKESSALREDDYQFYESRKVAIHQCLELAYRMILFKSSLNHLLTDQILIATVAHNDFYETSFEVFRGLKPALDGLKTRLANSPVSLTANKLEVARKGMEEESISKCKPAIKPASNGSGSSTGTATSRDIGDVTSLQTSPTPNSSALPSGSGTPTSGAVTPRSVASPAHSSTPFFDSSTVASHLYEKEGYLFKRSGQKSSLVVPTWTRRYFVVKNGNFWYSVATPSGKHRGIVMSTSPVNVLLCNIRMAKDTERRFCFEVYTSRKSFVLQAETEEDFIDWIETFQSAKYHAALSDQKNDGVGPKTAALIQEGMESSLPRSVVLAATNDEAQDDDAESDDDGEKLHKEAQVTPLVVPNGVPEEGEANLGDKNPSSDLLAYTDHSLEKKNEELHSLLKSVPRTDYVLDVYSCALQKDVMIQGRIFMTQNRICFHSNIVGFITVLVIQFRDVTSITRKSNPFYATLVVNANDATHTFKLFRGDDVKTANNMKLVWQNAVNTTNPAKLPDLLVALSQTKADDKTSKKNDDGVDIVDEPSGDKEQSKKGELSSGSTNALADEFALPSNITPPTAEQTCDCAADAHHEKREVDAVLNLPARRLFELLFGATDLGFNAKLHTRRGNTALVVGAFSESGEREVKYVIPVSNPMVKVTKADTFETQKIVRREEHLVYVIETKTKTPELPYADAFTPHMRYCITWVSATSCRLVITYGVKFHKSPMVKSLIKSAAMKGLSDTALAVLTAVRETTASGTPQAMITQDGMITSSSSPVLFAASSNSPASPAMSSNVDQPWSSLTLALTGCLVLSLLLHIVSWWRRTPLPILPKVIVSSSVSTGLESSGFDWYQQLFEQAELGFTDRPVYERTIGDFLSNHFKILTTNTTSSTPRYLTTQPDYARTARRHYITNLHRDLHSHLSSSHHTLLQVRQAARHTLEATNNMEANLIRAWLSNWVAEQLDQCRNGDLVNRMYCDGLTTLVKDMDVVW</sequence>
<evidence type="ECO:0000256" key="3">
    <source>
        <dbReference type="ARBA" id="ARBA00022692"/>
    </source>
</evidence>
<dbReference type="Gene3D" id="1.20.1270.60">
    <property type="entry name" value="Arfaptin homology (AH) domain/BAR domain"/>
    <property type="match status" value="1"/>
</dbReference>
<comment type="similarity">
    <text evidence="2">Belongs to the YSP2 family.</text>
</comment>
<dbReference type="GO" id="GO:0120015">
    <property type="term" value="F:sterol transfer activity"/>
    <property type="evidence" value="ECO:0007669"/>
    <property type="project" value="TreeGrafter"/>
</dbReference>
<dbReference type="PROSITE" id="PS50003">
    <property type="entry name" value="PH_DOMAIN"/>
    <property type="match status" value="1"/>
</dbReference>